<protein>
    <submittedName>
        <fullName evidence="2">Jg26225 protein</fullName>
    </submittedName>
</protein>
<feature type="compositionally biased region" description="Basic and acidic residues" evidence="1">
    <location>
        <begin position="76"/>
        <end position="96"/>
    </location>
</feature>
<feature type="compositionally biased region" description="Basic and acidic residues" evidence="1">
    <location>
        <begin position="121"/>
        <end position="131"/>
    </location>
</feature>
<feature type="region of interest" description="Disordered" evidence="1">
    <location>
        <begin position="114"/>
        <end position="143"/>
    </location>
</feature>
<evidence type="ECO:0000313" key="3">
    <source>
        <dbReference type="Proteomes" id="UP000838756"/>
    </source>
</evidence>
<reference evidence="2" key="1">
    <citation type="submission" date="2022-03" db="EMBL/GenBank/DDBJ databases">
        <authorList>
            <person name="Lindestad O."/>
        </authorList>
    </citation>
    <scope>NUCLEOTIDE SEQUENCE</scope>
</reference>
<feature type="compositionally biased region" description="Acidic residues" evidence="1">
    <location>
        <begin position="132"/>
        <end position="143"/>
    </location>
</feature>
<evidence type="ECO:0000256" key="1">
    <source>
        <dbReference type="SAM" id="MobiDB-lite"/>
    </source>
</evidence>
<feature type="region of interest" description="Disordered" evidence="1">
    <location>
        <begin position="19"/>
        <end position="96"/>
    </location>
</feature>
<keyword evidence="3" id="KW-1185">Reference proteome</keyword>
<dbReference type="AlphaFoldDB" id="A0A8S4RY90"/>
<feature type="compositionally biased region" description="Basic residues" evidence="1">
    <location>
        <begin position="26"/>
        <end position="40"/>
    </location>
</feature>
<comment type="caution">
    <text evidence="2">The sequence shown here is derived from an EMBL/GenBank/DDBJ whole genome shotgun (WGS) entry which is preliminary data.</text>
</comment>
<dbReference type="Gene3D" id="3.30.60.30">
    <property type="match status" value="1"/>
</dbReference>
<evidence type="ECO:0000313" key="2">
    <source>
        <dbReference type="EMBL" id="CAH2242094.1"/>
    </source>
</evidence>
<name>A0A8S4RY90_9NEOP</name>
<dbReference type="OrthoDB" id="7451940at2759"/>
<organism evidence="2 3">
    <name type="scientific">Pararge aegeria aegeria</name>
    <dbReference type="NCBI Taxonomy" id="348720"/>
    <lineage>
        <taxon>Eukaryota</taxon>
        <taxon>Metazoa</taxon>
        <taxon>Ecdysozoa</taxon>
        <taxon>Arthropoda</taxon>
        <taxon>Hexapoda</taxon>
        <taxon>Insecta</taxon>
        <taxon>Pterygota</taxon>
        <taxon>Neoptera</taxon>
        <taxon>Endopterygota</taxon>
        <taxon>Lepidoptera</taxon>
        <taxon>Glossata</taxon>
        <taxon>Ditrysia</taxon>
        <taxon>Papilionoidea</taxon>
        <taxon>Nymphalidae</taxon>
        <taxon>Satyrinae</taxon>
        <taxon>Satyrini</taxon>
        <taxon>Parargina</taxon>
        <taxon>Pararge</taxon>
    </lineage>
</organism>
<dbReference type="EMBL" id="CAKXAJ010025623">
    <property type="protein sequence ID" value="CAH2242094.1"/>
    <property type="molecule type" value="Genomic_DNA"/>
</dbReference>
<proteinExistence type="predicted"/>
<dbReference type="Proteomes" id="UP000838756">
    <property type="component" value="Unassembled WGS sequence"/>
</dbReference>
<gene>
    <name evidence="2" type="primary">jg26225</name>
    <name evidence="2" type="ORF">PAEG_LOCUS18451</name>
</gene>
<sequence>MPGIDATIVSMRNCEHEIKNHGRSSSIHRRFYGNHPKTKRNVYPLIYKKKQKLDNREHDNDDDDKIDAESSQELAGVKDDTDYKKDYIGENNDDNKANNERIVMGISYGYSEEFDRDTEVEEKNKRTVPNEEREDENVEEWEEDETITFDPDYDVTDDDQVYSVDYKGNCPTKCPARNVMVCARCQHNIHRTFLSVCHLRLFNCRHPDEKLELVSRRPCMQSTPFLTGLPPAKTKQSDPHDRDPVLRFLLCRKKGRLQRGKVISVISEVK</sequence>
<accession>A0A8S4RY90</accession>